<feature type="domain" description="Aminotransferase class V" evidence="7">
    <location>
        <begin position="192"/>
        <end position="561"/>
    </location>
</feature>
<evidence type="ECO:0000256" key="6">
    <source>
        <dbReference type="ARBA" id="ARBA00050776"/>
    </source>
</evidence>
<dbReference type="NCBIfam" id="TIGR01979">
    <property type="entry name" value="sufS"/>
    <property type="match status" value="1"/>
</dbReference>
<organism evidence="8 9">
    <name type="scientific">Segetibacter aerophilus</name>
    <dbReference type="NCBI Taxonomy" id="670293"/>
    <lineage>
        <taxon>Bacteria</taxon>
        <taxon>Pseudomonadati</taxon>
        <taxon>Bacteroidota</taxon>
        <taxon>Chitinophagia</taxon>
        <taxon>Chitinophagales</taxon>
        <taxon>Chitinophagaceae</taxon>
        <taxon>Segetibacter</taxon>
    </lineage>
</organism>
<dbReference type="Gene3D" id="3.40.640.10">
    <property type="entry name" value="Type I PLP-dependent aspartate aminotransferase-like (Major domain)"/>
    <property type="match status" value="1"/>
</dbReference>
<dbReference type="OrthoDB" id="9804366at2"/>
<keyword evidence="5" id="KW-0663">Pyridoxal phosphate</keyword>
<dbReference type="InterPro" id="IPR015422">
    <property type="entry name" value="PyrdxlP-dep_Trfase_small"/>
</dbReference>
<evidence type="ECO:0000256" key="2">
    <source>
        <dbReference type="ARBA" id="ARBA00010447"/>
    </source>
</evidence>
<evidence type="ECO:0000313" key="9">
    <source>
        <dbReference type="Proteomes" id="UP000321513"/>
    </source>
</evidence>
<dbReference type="InterPro" id="IPR015421">
    <property type="entry name" value="PyrdxlP-dep_Trfase_major"/>
</dbReference>
<dbReference type="EC" id="2.8.1.7" evidence="3"/>
<dbReference type="EMBL" id="BJYT01000004">
    <property type="protein sequence ID" value="GEO08693.1"/>
    <property type="molecule type" value="Genomic_DNA"/>
</dbReference>
<comment type="cofactor">
    <cofactor evidence="1">
        <name>pyridoxal 5'-phosphate</name>
        <dbReference type="ChEBI" id="CHEBI:597326"/>
    </cofactor>
</comment>
<name>A0A512B9S8_9BACT</name>
<dbReference type="Gene3D" id="3.90.1150.10">
    <property type="entry name" value="Aspartate Aminotransferase, domain 1"/>
    <property type="match status" value="1"/>
</dbReference>
<dbReference type="GO" id="GO:0006534">
    <property type="term" value="P:cysteine metabolic process"/>
    <property type="evidence" value="ECO:0007669"/>
    <property type="project" value="InterPro"/>
</dbReference>
<sequence length="570" mass="63149">MNKQPSFNPLDEMSGQDMMQQLANKFYREGTAEHQPALPMQHKGEEQPISSLHLPGVVQAGFGDSIDHEMSAGHWQRGRSIAPDIGPPSQHSLLEQALPQTDFYFLNGSEQTEAFSSTDKVKDFYSRCYTTSQEIGGYYFETMAAARAVKPTNPLNVQKDNRDWSSYRMFHPETVRRDFPALQQTVNGEPLVWLDNAATTHKPQSVIDALARFYERDYSNIHRGAHTLAARATDAYEGARDKIRHFIGAGSKQEILLVRGTTEGINLIANTFGRQRISSGDEIILSELEHHANIVPWQMLARERGAHLKVIPVNNEGDLMLGEYERLFSPRTRLVAVGHVSNALGTVVPLAEMIATAHRRGVPFVVDGAQSVQHIPIDVQALDADFFVFSGHKLFAPTGIGAVYGKLEHLEQMIPWQGGGNMIDQVSFEETSFNGVPARFEAGTPSIADAVGLGAAIDYVQGIGLENIHRHENELMEYLVASLGNIPGLQLIGNPRHRAGALSFIMPRYQTQHIGQLLDREGIAVRAGHHCAQPALRRFGLNSSVRPSLAFYNTIGDIDRLREAVLRLAK</sequence>
<protein>
    <recommendedName>
        <fullName evidence="3">cysteine desulfurase</fullName>
        <ecNumber evidence="3">2.8.1.7</ecNumber>
    </recommendedName>
</protein>
<dbReference type="PANTHER" id="PTHR43586:SF8">
    <property type="entry name" value="CYSTEINE DESULFURASE 1, CHLOROPLASTIC"/>
    <property type="match status" value="1"/>
</dbReference>
<evidence type="ECO:0000259" key="7">
    <source>
        <dbReference type="Pfam" id="PF00266"/>
    </source>
</evidence>
<comment type="similarity">
    <text evidence="2">Belongs to the class-V pyridoxal-phosphate-dependent aminotransferase family. Csd subfamily.</text>
</comment>
<dbReference type="PANTHER" id="PTHR43586">
    <property type="entry name" value="CYSTEINE DESULFURASE"/>
    <property type="match status" value="1"/>
</dbReference>
<comment type="catalytic activity">
    <reaction evidence="6">
        <text>(sulfur carrier)-H + L-cysteine = (sulfur carrier)-SH + L-alanine</text>
        <dbReference type="Rhea" id="RHEA:43892"/>
        <dbReference type="Rhea" id="RHEA-COMP:14737"/>
        <dbReference type="Rhea" id="RHEA-COMP:14739"/>
        <dbReference type="ChEBI" id="CHEBI:29917"/>
        <dbReference type="ChEBI" id="CHEBI:35235"/>
        <dbReference type="ChEBI" id="CHEBI:57972"/>
        <dbReference type="ChEBI" id="CHEBI:64428"/>
        <dbReference type="EC" id="2.8.1.7"/>
    </reaction>
</comment>
<dbReference type="AlphaFoldDB" id="A0A512B9S8"/>
<dbReference type="RefSeq" id="WP_147202765.1">
    <property type="nucleotide sequence ID" value="NZ_BJYT01000004.1"/>
</dbReference>
<evidence type="ECO:0000256" key="1">
    <source>
        <dbReference type="ARBA" id="ARBA00001933"/>
    </source>
</evidence>
<accession>A0A512B9S8</accession>
<keyword evidence="4" id="KW-0808">Transferase</keyword>
<dbReference type="CDD" id="cd06453">
    <property type="entry name" value="SufS_like"/>
    <property type="match status" value="1"/>
</dbReference>
<dbReference type="GO" id="GO:0030170">
    <property type="term" value="F:pyridoxal phosphate binding"/>
    <property type="evidence" value="ECO:0007669"/>
    <property type="project" value="InterPro"/>
</dbReference>
<evidence type="ECO:0000256" key="4">
    <source>
        <dbReference type="ARBA" id="ARBA00022679"/>
    </source>
</evidence>
<evidence type="ECO:0000256" key="5">
    <source>
        <dbReference type="ARBA" id="ARBA00022898"/>
    </source>
</evidence>
<dbReference type="SUPFAM" id="SSF53383">
    <property type="entry name" value="PLP-dependent transferases"/>
    <property type="match status" value="1"/>
</dbReference>
<comment type="caution">
    <text evidence="8">The sequence shown here is derived from an EMBL/GenBank/DDBJ whole genome shotgun (WGS) entry which is preliminary data.</text>
</comment>
<evidence type="ECO:0000256" key="3">
    <source>
        <dbReference type="ARBA" id="ARBA00012239"/>
    </source>
</evidence>
<dbReference type="Proteomes" id="UP000321513">
    <property type="component" value="Unassembled WGS sequence"/>
</dbReference>
<keyword evidence="9" id="KW-1185">Reference proteome</keyword>
<dbReference type="GO" id="GO:0031071">
    <property type="term" value="F:cysteine desulfurase activity"/>
    <property type="evidence" value="ECO:0007669"/>
    <property type="project" value="UniProtKB-EC"/>
</dbReference>
<dbReference type="InterPro" id="IPR000192">
    <property type="entry name" value="Aminotrans_V_dom"/>
</dbReference>
<reference evidence="8 9" key="1">
    <citation type="submission" date="2019-07" db="EMBL/GenBank/DDBJ databases">
        <title>Whole genome shotgun sequence of Segetibacter aerophilus NBRC 106135.</title>
        <authorList>
            <person name="Hosoyama A."/>
            <person name="Uohara A."/>
            <person name="Ohji S."/>
            <person name="Ichikawa N."/>
        </authorList>
    </citation>
    <scope>NUCLEOTIDE SEQUENCE [LARGE SCALE GENOMIC DNA]</scope>
    <source>
        <strain evidence="8 9">NBRC 106135</strain>
    </source>
</reference>
<dbReference type="Pfam" id="PF00266">
    <property type="entry name" value="Aminotran_5"/>
    <property type="match status" value="1"/>
</dbReference>
<dbReference type="InterPro" id="IPR010970">
    <property type="entry name" value="Cys_dSase_SufS"/>
</dbReference>
<evidence type="ECO:0000313" key="8">
    <source>
        <dbReference type="EMBL" id="GEO08693.1"/>
    </source>
</evidence>
<dbReference type="InterPro" id="IPR015424">
    <property type="entry name" value="PyrdxlP-dep_Trfase"/>
</dbReference>
<gene>
    <name evidence="8" type="ORF">SAE01_11890</name>
</gene>
<proteinExistence type="inferred from homology"/>